<keyword evidence="6 7" id="KW-0472">Membrane</keyword>
<feature type="transmembrane region" description="Helical" evidence="7">
    <location>
        <begin position="89"/>
        <end position="108"/>
    </location>
</feature>
<feature type="transmembrane region" description="Helical" evidence="7">
    <location>
        <begin position="114"/>
        <end position="131"/>
    </location>
</feature>
<feature type="transmembrane region" description="Helical" evidence="7">
    <location>
        <begin position="287"/>
        <end position="310"/>
    </location>
</feature>
<keyword evidence="5 7" id="KW-1133">Transmembrane helix</keyword>
<organism evidence="8">
    <name type="scientific">bioreactor metagenome</name>
    <dbReference type="NCBI Taxonomy" id="1076179"/>
    <lineage>
        <taxon>unclassified sequences</taxon>
        <taxon>metagenomes</taxon>
        <taxon>ecological metagenomes</taxon>
    </lineage>
</organism>
<proteinExistence type="predicted"/>
<dbReference type="EMBL" id="VSSQ01000116">
    <property type="protein sequence ID" value="MPL78468.1"/>
    <property type="molecule type" value="Genomic_DNA"/>
</dbReference>
<dbReference type="InterPro" id="IPR018385">
    <property type="entry name" value="C4_dicarb_anaerob_car-like"/>
</dbReference>
<feature type="transmembrane region" description="Helical" evidence="7">
    <location>
        <begin position="175"/>
        <end position="199"/>
    </location>
</feature>
<evidence type="ECO:0000256" key="2">
    <source>
        <dbReference type="ARBA" id="ARBA00022448"/>
    </source>
</evidence>
<feature type="transmembrane region" description="Helical" evidence="7">
    <location>
        <begin position="30"/>
        <end position="50"/>
    </location>
</feature>
<reference evidence="8" key="1">
    <citation type="submission" date="2019-08" db="EMBL/GenBank/DDBJ databases">
        <authorList>
            <person name="Kucharzyk K."/>
            <person name="Murdoch R.W."/>
            <person name="Higgins S."/>
            <person name="Loffler F."/>
        </authorList>
    </citation>
    <scope>NUCLEOTIDE SEQUENCE</scope>
</reference>
<evidence type="ECO:0000256" key="5">
    <source>
        <dbReference type="ARBA" id="ARBA00022989"/>
    </source>
</evidence>
<evidence type="ECO:0000256" key="3">
    <source>
        <dbReference type="ARBA" id="ARBA00022475"/>
    </source>
</evidence>
<protein>
    <submittedName>
        <fullName evidence="8">Putative cryptic C4-dicarboxylate transporter DcuD</fullName>
    </submittedName>
</protein>
<dbReference type="NCBIfam" id="NF037994">
    <property type="entry name" value="DcuC_1"/>
    <property type="match status" value="1"/>
</dbReference>
<dbReference type="GO" id="GO:0015556">
    <property type="term" value="F:C4-dicarboxylate transmembrane transporter activity"/>
    <property type="evidence" value="ECO:0007669"/>
    <property type="project" value="InterPro"/>
</dbReference>
<feature type="transmembrane region" description="Helical" evidence="7">
    <location>
        <begin position="407"/>
        <end position="424"/>
    </location>
</feature>
<keyword evidence="3" id="KW-1003">Cell membrane</keyword>
<accession>A0A644UHJ7</accession>
<dbReference type="AlphaFoldDB" id="A0A644UHJ7"/>
<evidence type="ECO:0000313" key="8">
    <source>
        <dbReference type="EMBL" id="MPL78468.1"/>
    </source>
</evidence>
<evidence type="ECO:0000256" key="6">
    <source>
        <dbReference type="ARBA" id="ARBA00023136"/>
    </source>
</evidence>
<evidence type="ECO:0000256" key="7">
    <source>
        <dbReference type="SAM" id="Phobius"/>
    </source>
</evidence>
<dbReference type="PANTHER" id="PTHR42002:SF2">
    <property type="entry name" value="ANAEROBIC C4-DICARBOXYLATE TRANSPORTER DCUC-RELATED"/>
    <property type="match status" value="1"/>
</dbReference>
<dbReference type="InterPro" id="IPR004669">
    <property type="entry name" value="C4_dicarb_anaerob_car"/>
</dbReference>
<dbReference type="PANTHER" id="PTHR42002">
    <property type="entry name" value="ANAEROBIC C4-DICARBOXYLATE TRANSPORTER DCUC-RELATED"/>
    <property type="match status" value="1"/>
</dbReference>
<keyword evidence="2" id="KW-0813">Transport</keyword>
<sequence length="425" mass="44368">MSISMILGIIVIIGTIYCLAKRYESRLVLFSAGVILSCIALNPMAALVGFSKAMSNAKVIEPIVASMGFAYVMKYTKCDRHLVHFLAKYLHSFGYLIIPGAVLITAFINISITSSSGCSAAVGAILIPLLMRMGVHPAMAASAVFLGTFGSPLVNPGYHQVVIASEVSKHTPMEFVTYSALPVLVVSIVVAVILCIIAVMKKEHKGYIADADDTKADFKVDLLKAIVPIVPIALLLLAKTGYLPGMAKLEISHAMIIGAIVAFIVTRKESTPKDICKDFFAGMGEGFGHVYGIVTCSLIFVAGMNAIGLVKALITAMSAHHAIAKIAGTAGPFILATICGSGDAAAISFNTAVTVHAASFGLDPLHLGAAVAAAGGLGRTMSPIAGACIICSGYANVNPIELAKRNAIPTIVGAVIFVFMSLYMM</sequence>
<dbReference type="GO" id="GO:0005886">
    <property type="term" value="C:plasma membrane"/>
    <property type="evidence" value="ECO:0007669"/>
    <property type="project" value="UniProtKB-SubCell"/>
</dbReference>
<evidence type="ECO:0000256" key="1">
    <source>
        <dbReference type="ARBA" id="ARBA00004651"/>
    </source>
</evidence>
<name>A0A644UHJ7_9ZZZZ</name>
<gene>
    <name evidence="8" type="primary">dcuD_3</name>
    <name evidence="8" type="ORF">SDC9_24337</name>
</gene>
<dbReference type="Pfam" id="PF03606">
    <property type="entry name" value="DcuC"/>
    <property type="match status" value="1"/>
</dbReference>
<evidence type="ECO:0000256" key="4">
    <source>
        <dbReference type="ARBA" id="ARBA00022692"/>
    </source>
</evidence>
<keyword evidence="4 7" id="KW-0812">Transmembrane</keyword>
<feature type="transmembrane region" description="Helical" evidence="7">
    <location>
        <begin position="220"/>
        <end position="238"/>
    </location>
</feature>
<comment type="subcellular location">
    <subcellularLocation>
        <location evidence="1">Cell membrane</location>
        <topology evidence="1">Multi-pass membrane protein</topology>
    </subcellularLocation>
</comment>
<comment type="caution">
    <text evidence="8">The sequence shown here is derived from an EMBL/GenBank/DDBJ whole genome shotgun (WGS) entry which is preliminary data.</text>
</comment>